<dbReference type="Gene3D" id="3.40.630.30">
    <property type="match status" value="1"/>
</dbReference>
<gene>
    <name evidence="4" type="ORF">GCM10025770_22830</name>
</gene>
<proteinExistence type="predicted"/>
<dbReference type="InterPro" id="IPR050832">
    <property type="entry name" value="Bact_Acetyltransf"/>
</dbReference>
<evidence type="ECO:0000256" key="2">
    <source>
        <dbReference type="ARBA" id="ARBA00023315"/>
    </source>
</evidence>
<dbReference type="SUPFAM" id="SSF55729">
    <property type="entry name" value="Acyl-CoA N-acyltransferases (Nat)"/>
    <property type="match status" value="1"/>
</dbReference>
<dbReference type="PANTHER" id="PTHR43877">
    <property type="entry name" value="AMINOALKYLPHOSPHONATE N-ACETYLTRANSFERASE-RELATED-RELATED"/>
    <property type="match status" value="1"/>
</dbReference>
<dbReference type="RefSeq" id="WP_345533084.1">
    <property type="nucleotide sequence ID" value="NZ_BAABLD010000008.1"/>
</dbReference>
<name>A0ABP9QRM7_9RHOO</name>
<evidence type="ECO:0000256" key="1">
    <source>
        <dbReference type="ARBA" id="ARBA00022679"/>
    </source>
</evidence>
<comment type="caution">
    <text evidence="4">The sequence shown here is derived from an EMBL/GenBank/DDBJ whole genome shotgun (WGS) entry which is preliminary data.</text>
</comment>
<keyword evidence="5" id="KW-1185">Reference proteome</keyword>
<dbReference type="PROSITE" id="PS51186">
    <property type="entry name" value="GNAT"/>
    <property type="match status" value="1"/>
</dbReference>
<dbReference type="PANTHER" id="PTHR43877:SF2">
    <property type="entry name" value="AMINOALKYLPHOSPHONATE N-ACETYLTRANSFERASE-RELATED"/>
    <property type="match status" value="1"/>
</dbReference>
<protein>
    <recommendedName>
        <fullName evidence="3">N-acetyltransferase domain-containing protein</fullName>
    </recommendedName>
</protein>
<dbReference type="InterPro" id="IPR016181">
    <property type="entry name" value="Acyl_CoA_acyltransferase"/>
</dbReference>
<dbReference type="CDD" id="cd04301">
    <property type="entry name" value="NAT_SF"/>
    <property type="match status" value="1"/>
</dbReference>
<dbReference type="EMBL" id="BAABLD010000008">
    <property type="protein sequence ID" value="GAA5166166.1"/>
    <property type="molecule type" value="Genomic_DNA"/>
</dbReference>
<reference evidence="5" key="1">
    <citation type="journal article" date="2019" name="Int. J. Syst. Evol. Microbiol.">
        <title>The Global Catalogue of Microorganisms (GCM) 10K type strain sequencing project: providing services to taxonomists for standard genome sequencing and annotation.</title>
        <authorList>
            <consortium name="The Broad Institute Genomics Platform"/>
            <consortium name="The Broad Institute Genome Sequencing Center for Infectious Disease"/>
            <person name="Wu L."/>
            <person name="Ma J."/>
        </authorList>
    </citation>
    <scope>NUCLEOTIDE SEQUENCE [LARGE SCALE GENOMIC DNA]</scope>
    <source>
        <strain evidence="5">JCM 18715</strain>
    </source>
</reference>
<keyword evidence="1" id="KW-0808">Transferase</keyword>
<keyword evidence="2" id="KW-0012">Acyltransferase</keyword>
<evidence type="ECO:0000259" key="3">
    <source>
        <dbReference type="PROSITE" id="PS51186"/>
    </source>
</evidence>
<evidence type="ECO:0000313" key="5">
    <source>
        <dbReference type="Proteomes" id="UP001500547"/>
    </source>
</evidence>
<sequence length="168" mass="19042">MRHKVFKGELMNLVSFRPEMQGALEAFLQIMQESRGYKFDRSKLPPDIANVKTAYKDCGGDLWVVKNDDAIVGSIALRALDPDAGIGEIKRYFVLPSYQRRGIGGDLMHHAINVARESGLRRVRLDTMKKSEAALIVFRKFGFYEIPKYNNNNVAEIFMEKLLSAATN</sequence>
<dbReference type="InterPro" id="IPR000182">
    <property type="entry name" value="GNAT_dom"/>
</dbReference>
<organism evidence="4 5">
    <name type="scientific">Viridibacterium curvum</name>
    <dbReference type="NCBI Taxonomy" id="1101404"/>
    <lineage>
        <taxon>Bacteria</taxon>
        <taxon>Pseudomonadati</taxon>
        <taxon>Pseudomonadota</taxon>
        <taxon>Betaproteobacteria</taxon>
        <taxon>Rhodocyclales</taxon>
        <taxon>Rhodocyclaceae</taxon>
        <taxon>Viridibacterium</taxon>
    </lineage>
</organism>
<dbReference type="Pfam" id="PF00583">
    <property type="entry name" value="Acetyltransf_1"/>
    <property type="match status" value="1"/>
</dbReference>
<accession>A0ABP9QRM7</accession>
<dbReference type="Proteomes" id="UP001500547">
    <property type="component" value="Unassembled WGS sequence"/>
</dbReference>
<evidence type="ECO:0000313" key="4">
    <source>
        <dbReference type="EMBL" id="GAA5166166.1"/>
    </source>
</evidence>
<feature type="domain" description="N-acetyltransferase" evidence="3">
    <location>
        <begin position="14"/>
        <end position="164"/>
    </location>
</feature>